<evidence type="ECO:0008006" key="4">
    <source>
        <dbReference type="Google" id="ProtNLM"/>
    </source>
</evidence>
<evidence type="ECO:0000313" key="2">
    <source>
        <dbReference type="EMBL" id="KAK2839497.1"/>
    </source>
</evidence>
<reference evidence="2" key="1">
    <citation type="submission" date="2023-07" db="EMBL/GenBank/DDBJ databases">
        <title>Chromosome-level Genome Assembly of Striped Snakehead (Channa striata).</title>
        <authorList>
            <person name="Liu H."/>
        </authorList>
    </citation>
    <scope>NUCLEOTIDE SEQUENCE</scope>
    <source>
        <strain evidence="2">Gz</strain>
        <tissue evidence="2">Muscle</tissue>
    </source>
</reference>
<protein>
    <recommendedName>
        <fullName evidence="4">Secreted protein</fullName>
    </recommendedName>
</protein>
<proteinExistence type="predicted"/>
<dbReference type="Proteomes" id="UP001187415">
    <property type="component" value="Unassembled WGS sequence"/>
</dbReference>
<name>A0AA88MM59_CHASR</name>
<evidence type="ECO:0000256" key="1">
    <source>
        <dbReference type="SAM" id="SignalP"/>
    </source>
</evidence>
<dbReference type="AlphaFoldDB" id="A0AA88MM59"/>
<dbReference type="EMBL" id="JAUPFM010000010">
    <property type="protein sequence ID" value="KAK2839497.1"/>
    <property type="molecule type" value="Genomic_DNA"/>
</dbReference>
<organism evidence="2 3">
    <name type="scientific">Channa striata</name>
    <name type="common">Snakehead murrel</name>
    <name type="synonym">Ophicephalus striatus</name>
    <dbReference type="NCBI Taxonomy" id="64152"/>
    <lineage>
        <taxon>Eukaryota</taxon>
        <taxon>Metazoa</taxon>
        <taxon>Chordata</taxon>
        <taxon>Craniata</taxon>
        <taxon>Vertebrata</taxon>
        <taxon>Euteleostomi</taxon>
        <taxon>Actinopterygii</taxon>
        <taxon>Neopterygii</taxon>
        <taxon>Teleostei</taxon>
        <taxon>Neoteleostei</taxon>
        <taxon>Acanthomorphata</taxon>
        <taxon>Anabantaria</taxon>
        <taxon>Anabantiformes</taxon>
        <taxon>Channoidei</taxon>
        <taxon>Channidae</taxon>
        <taxon>Channa</taxon>
    </lineage>
</organism>
<sequence>MALTTSLLALILIWAGTAAKKPGPTCDQHEFERNVHDCLSDFNKSMETSGYQDGCPWPTVRRFYVKLKNCVDNLAVASWSTHRHRGFQNALH</sequence>
<accession>A0AA88MM59</accession>
<comment type="caution">
    <text evidence="2">The sequence shown here is derived from an EMBL/GenBank/DDBJ whole genome shotgun (WGS) entry which is preliminary data.</text>
</comment>
<gene>
    <name evidence="2" type="ORF">Q5P01_013237</name>
</gene>
<dbReference type="Gene3D" id="1.10.150.510">
    <property type="entry name" value="Receptor activity modifying family"/>
    <property type="match status" value="1"/>
</dbReference>
<keyword evidence="3" id="KW-1185">Reference proteome</keyword>
<feature type="chain" id="PRO_5041730668" description="Secreted protein" evidence="1">
    <location>
        <begin position="20"/>
        <end position="92"/>
    </location>
</feature>
<dbReference type="InterPro" id="IPR038126">
    <property type="entry name" value="RAMP_sf"/>
</dbReference>
<feature type="signal peptide" evidence="1">
    <location>
        <begin position="1"/>
        <end position="19"/>
    </location>
</feature>
<evidence type="ECO:0000313" key="3">
    <source>
        <dbReference type="Proteomes" id="UP001187415"/>
    </source>
</evidence>
<keyword evidence="1" id="KW-0732">Signal</keyword>